<evidence type="ECO:0000313" key="4">
    <source>
        <dbReference type="Proteomes" id="UP000504606"/>
    </source>
</evidence>
<dbReference type="PANTHER" id="PTHR33936:SF25">
    <property type="entry name" value="C2H2-TYPE DOMAIN-CONTAINING PROTEIN"/>
    <property type="match status" value="1"/>
</dbReference>
<protein>
    <submittedName>
        <fullName evidence="5">Uncharacterized protein LOC113209901</fullName>
    </submittedName>
</protein>
<keyword evidence="1" id="KW-0479">Metal-binding</keyword>
<reference evidence="5" key="1">
    <citation type="submission" date="2025-08" db="UniProtKB">
        <authorList>
            <consortium name="RefSeq"/>
        </authorList>
    </citation>
    <scope>IDENTIFICATION</scope>
    <source>
        <tissue evidence="5">Whole organism</tissue>
    </source>
</reference>
<keyword evidence="1" id="KW-0863">Zinc-finger</keyword>
<evidence type="ECO:0000256" key="1">
    <source>
        <dbReference type="PROSITE-ProRule" id="PRU00042"/>
    </source>
</evidence>
<dbReference type="PROSITE" id="PS50157">
    <property type="entry name" value="ZINC_FINGER_C2H2_2"/>
    <property type="match status" value="1"/>
</dbReference>
<dbReference type="AlphaFoldDB" id="A0A9C6U2W0"/>
<dbReference type="InterPro" id="IPR013087">
    <property type="entry name" value="Znf_C2H2_type"/>
</dbReference>
<dbReference type="RefSeq" id="XP_052124236.1">
    <property type="nucleotide sequence ID" value="XM_052268276.1"/>
</dbReference>
<dbReference type="KEGG" id="foc:113209901"/>
<sequence length="470" mass="51901">MATFGSGSSSTSPIKKRSRNIQNSAFSFGSTPKKLTHGAPGTPTKVDQNSSAIVSEAILPQDLPGIGSSLRIKSSTLQTTFPVVSTPTKPINSAPGTPTKDPGFSQSINLDSTIAAPAVVTQVDQSLISKSPSVSSITRNLQLCFDKVSDTSQQKFPSSPAFSSFGSQRKGRLSLSQQSCSKNKAVTAIPLVRDGDYVSSHVKLNENKVTKVVNSLVHNIDISSDDVHSDCSLSPDFKKKKKKKLSDQKKAAEPVSDKQQERTNRQSETFSCAQCQSTFSRKDNLLRHKKICFVSSKKKSKCLFADCEQKFFQRGPLIAHLKEKHDQKIVPSKTFHFESEKAFNLWKDDEEVRSFSYFSKNSGAKGNKIYLYCQHDGSGKAHRRQSEPDRKTSRKVRIGQIKTGNICIARMIVTHFDTGNVEVKYFATHSHPLSRHDFAHHPPTTEKNEEINSKIALGVPALKIWETAIN</sequence>
<evidence type="ECO:0000313" key="5">
    <source>
        <dbReference type="RefSeq" id="XP_052124236.1"/>
    </source>
</evidence>
<evidence type="ECO:0000259" key="3">
    <source>
        <dbReference type="PROSITE" id="PS50157"/>
    </source>
</evidence>
<accession>A0A9C6U2W0</accession>
<feature type="domain" description="C2H2-type" evidence="3">
    <location>
        <begin position="270"/>
        <end position="300"/>
    </location>
</feature>
<dbReference type="PROSITE" id="PS00028">
    <property type="entry name" value="ZINC_FINGER_C2H2_1"/>
    <property type="match status" value="1"/>
</dbReference>
<gene>
    <name evidence="5" type="primary">LOC113209901</name>
</gene>
<dbReference type="GO" id="GO:0008270">
    <property type="term" value="F:zinc ion binding"/>
    <property type="evidence" value="ECO:0007669"/>
    <property type="project" value="UniProtKB-KW"/>
</dbReference>
<dbReference type="Gene3D" id="3.30.160.60">
    <property type="entry name" value="Classic Zinc Finger"/>
    <property type="match status" value="1"/>
</dbReference>
<feature type="compositionally biased region" description="Basic and acidic residues" evidence="2">
    <location>
        <begin position="245"/>
        <end position="264"/>
    </location>
</feature>
<feature type="compositionally biased region" description="Polar residues" evidence="2">
    <location>
        <begin position="20"/>
        <end position="30"/>
    </location>
</feature>
<feature type="compositionally biased region" description="Polar residues" evidence="2">
    <location>
        <begin position="1"/>
        <end position="13"/>
    </location>
</feature>
<dbReference type="InterPro" id="IPR052797">
    <property type="entry name" value="RegFact_GeneExpr_CellDeath"/>
</dbReference>
<keyword evidence="4" id="KW-1185">Reference proteome</keyword>
<dbReference type="GeneID" id="113209901"/>
<keyword evidence="1" id="KW-0862">Zinc</keyword>
<dbReference type="SMART" id="SM00355">
    <property type="entry name" value="ZnF_C2H2"/>
    <property type="match status" value="2"/>
</dbReference>
<feature type="region of interest" description="Disordered" evidence="2">
    <location>
        <begin position="242"/>
        <end position="264"/>
    </location>
</feature>
<dbReference type="PANTHER" id="PTHR33936">
    <property type="entry name" value="PROTEIN CBG17840"/>
    <property type="match status" value="1"/>
</dbReference>
<feature type="region of interest" description="Disordered" evidence="2">
    <location>
        <begin position="1"/>
        <end position="49"/>
    </location>
</feature>
<evidence type="ECO:0000256" key="2">
    <source>
        <dbReference type="SAM" id="MobiDB-lite"/>
    </source>
</evidence>
<dbReference type="Proteomes" id="UP000504606">
    <property type="component" value="Unplaced"/>
</dbReference>
<proteinExistence type="predicted"/>
<name>A0A9C6U2W0_FRAOC</name>
<dbReference type="OrthoDB" id="2668416at2759"/>
<organism evidence="4 5">
    <name type="scientific">Frankliniella occidentalis</name>
    <name type="common">Western flower thrips</name>
    <name type="synonym">Euthrips occidentalis</name>
    <dbReference type="NCBI Taxonomy" id="133901"/>
    <lineage>
        <taxon>Eukaryota</taxon>
        <taxon>Metazoa</taxon>
        <taxon>Ecdysozoa</taxon>
        <taxon>Arthropoda</taxon>
        <taxon>Hexapoda</taxon>
        <taxon>Insecta</taxon>
        <taxon>Pterygota</taxon>
        <taxon>Neoptera</taxon>
        <taxon>Paraneoptera</taxon>
        <taxon>Thysanoptera</taxon>
        <taxon>Terebrantia</taxon>
        <taxon>Thripoidea</taxon>
        <taxon>Thripidae</taxon>
        <taxon>Frankliniella</taxon>
    </lineage>
</organism>